<name>A0ABS8DGF8_9FIRM</name>
<dbReference type="Proteomes" id="UP001299546">
    <property type="component" value="Unassembled WGS sequence"/>
</dbReference>
<keyword evidence="2" id="KW-1185">Reference proteome</keyword>
<sequence>MKGYDDEFEDDYSKMQPIINQIEKFAQENEIVLEAGWKVELSKSVKVSMQKSKIVVNDSTLEKWIKLFNDFLK</sequence>
<accession>A0ABS8DGF8</accession>
<comment type="caution">
    <text evidence="1">The sequence shown here is derived from an EMBL/GenBank/DDBJ whole genome shotgun (WGS) entry which is preliminary data.</text>
</comment>
<proteinExistence type="predicted"/>
<gene>
    <name evidence="1" type="ORF">LIZ65_07835</name>
</gene>
<organism evidence="1 2">
    <name type="scientific">Bariatricus massiliensis</name>
    <dbReference type="NCBI Taxonomy" id="1745713"/>
    <lineage>
        <taxon>Bacteria</taxon>
        <taxon>Bacillati</taxon>
        <taxon>Bacillota</taxon>
        <taxon>Clostridia</taxon>
        <taxon>Lachnospirales</taxon>
        <taxon>Lachnospiraceae</taxon>
        <taxon>Bariatricus</taxon>
    </lineage>
</organism>
<dbReference type="RefSeq" id="WP_154670237.1">
    <property type="nucleotide sequence ID" value="NZ_JAJCIQ010000003.1"/>
</dbReference>
<evidence type="ECO:0000313" key="1">
    <source>
        <dbReference type="EMBL" id="MCB7387197.1"/>
    </source>
</evidence>
<evidence type="ECO:0000313" key="2">
    <source>
        <dbReference type="Proteomes" id="UP001299546"/>
    </source>
</evidence>
<protein>
    <submittedName>
        <fullName evidence="1">Uncharacterized protein</fullName>
    </submittedName>
</protein>
<reference evidence="1 2" key="1">
    <citation type="submission" date="2021-10" db="EMBL/GenBank/DDBJ databases">
        <title>Collection of gut derived symbiotic bacterial strains cultured from healthy donors.</title>
        <authorList>
            <person name="Lin H."/>
            <person name="Littmann E."/>
            <person name="Kohout C."/>
            <person name="Pamer E.G."/>
        </authorList>
    </citation>
    <scope>NUCLEOTIDE SEQUENCE [LARGE SCALE GENOMIC DNA]</scope>
    <source>
        <strain evidence="1 2">DFI.1.165</strain>
    </source>
</reference>
<dbReference type="EMBL" id="JAJCIS010000003">
    <property type="protein sequence ID" value="MCB7387197.1"/>
    <property type="molecule type" value="Genomic_DNA"/>
</dbReference>